<dbReference type="Proteomes" id="UP000435112">
    <property type="component" value="Unassembled WGS sequence"/>
</dbReference>
<evidence type="ECO:0000313" key="2">
    <source>
        <dbReference type="EMBL" id="KAE9028019.1"/>
    </source>
</evidence>
<accession>A0A6A3M7S9</accession>
<evidence type="ECO:0000313" key="3">
    <source>
        <dbReference type="Proteomes" id="UP000435112"/>
    </source>
</evidence>
<gene>
    <name evidence="2" type="ORF">PR002_g10522</name>
</gene>
<feature type="region of interest" description="Disordered" evidence="1">
    <location>
        <begin position="1"/>
        <end position="59"/>
    </location>
</feature>
<reference evidence="2 3" key="1">
    <citation type="submission" date="2018-09" db="EMBL/GenBank/DDBJ databases">
        <title>Genomic investigation of the strawberry pathogen Phytophthora fragariae indicates pathogenicity is determined by transcriptional variation in three key races.</title>
        <authorList>
            <person name="Adams T.M."/>
            <person name="Armitage A.D."/>
            <person name="Sobczyk M.K."/>
            <person name="Bates H.J."/>
            <person name="Dunwell J.M."/>
            <person name="Nellist C.F."/>
            <person name="Harrison R.J."/>
        </authorList>
    </citation>
    <scope>NUCLEOTIDE SEQUENCE [LARGE SCALE GENOMIC DNA]</scope>
    <source>
        <strain evidence="2 3">SCRP324</strain>
    </source>
</reference>
<dbReference type="EMBL" id="QXFU01000598">
    <property type="protein sequence ID" value="KAE9028019.1"/>
    <property type="molecule type" value="Genomic_DNA"/>
</dbReference>
<name>A0A6A3M7S9_9STRA</name>
<comment type="caution">
    <text evidence="2">The sequence shown here is derived from an EMBL/GenBank/DDBJ whole genome shotgun (WGS) entry which is preliminary data.</text>
</comment>
<protein>
    <submittedName>
        <fullName evidence="2">Uncharacterized protein</fullName>
    </submittedName>
</protein>
<evidence type="ECO:0000256" key="1">
    <source>
        <dbReference type="SAM" id="MobiDB-lite"/>
    </source>
</evidence>
<sequence>MNLEPQVEDITGDWEPHTVADDESTALGDGTSPPDHELEDGGSEGYIVASDQSSEPVETSAIPAEATTCELPVLPTATLAAVEPCHIAKEYIASLHGDCRSSD</sequence>
<proteinExistence type="predicted"/>
<dbReference type="AlphaFoldDB" id="A0A6A3M7S9"/>
<organism evidence="2 3">
    <name type="scientific">Phytophthora rubi</name>
    <dbReference type="NCBI Taxonomy" id="129364"/>
    <lineage>
        <taxon>Eukaryota</taxon>
        <taxon>Sar</taxon>
        <taxon>Stramenopiles</taxon>
        <taxon>Oomycota</taxon>
        <taxon>Peronosporomycetes</taxon>
        <taxon>Peronosporales</taxon>
        <taxon>Peronosporaceae</taxon>
        <taxon>Phytophthora</taxon>
    </lineage>
</organism>
<feature type="compositionally biased region" description="Acidic residues" evidence="1">
    <location>
        <begin position="1"/>
        <end position="12"/>
    </location>
</feature>